<comment type="similarity">
    <text evidence="3">Belongs to the LEAP2 family.</text>
</comment>
<evidence type="ECO:0000256" key="8">
    <source>
        <dbReference type="ARBA" id="ARBA00022729"/>
    </source>
</evidence>
<evidence type="ECO:0000256" key="7">
    <source>
        <dbReference type="ARBA" id="ARBA00022685"/>
    </source>
</evidence>
<protein>
    <recommendedName>
        <fullName evidence="4">Liver-expressed antimicrobial peptide 2</fullName>
    </recommendedName>
</protein>
<evidence type="ECO:0000256" key="1">
    <source>
        <dbReference type="ARBA" id="ARBA00002585"/>
    </source>
</evidence>
<accession>A0AAV6GGT0</accession>
<evidence type="ECO:0000256" key="4">
    <source>
        <dbReference type="ARBA" id="ARBA00020494"/>
    </source>
</evidence>
<evidence type="ECO:0000313" key="11">
    <source>
        <dbReference type="EMBL" id="KAG5272036.1"/>
    </source>
</evidence>
<gene>
    <name evidence="11" type="ORF">AALO_G00160940</name>
</gene>
<evidence type="ECO:0000256" key="5">
    <source>
        <dbReference type="ARBA" id="ARBA00022525"/>
    </source>
</evidence>
<dbReference type="Gene3D" id="4.10.40.50">
    <property type="match status" value="1"/>
</dbReference>
<evidence type="ECO:0000313" key="12">
    <source>
        <dbReference type="Proteomes" id="UP000823561"/>
    </source>
</evidence>
<keyword evidence="7" id="KW-0165">Cleavage on pair of basic residues</keyword>
<evidence type="ECO:0000256" key="9">
    <source>
        <dbReference type="ARBA" id="ARBA00023022"/>
    </source>
</evidence>
<keyword evidence="12" id="KW-1185">Reference proteome</keyword>
<keyword evidence="6" id="KW-0929">Antimicrobial</keyword>
<keyword evidence="10" id="KW-1015">Disulfide bond</keyword>
<dbReference type="PANTHER" id="PTHR21007:SF1">
    <property type="entry name" value="LIVER-EXPRESSED ANTIMICROBIAL PEPTIDE 2"/>
    <property type="match status" value="1"/>
</dbReference>
<evidence type="ECO:0000256" key="3">
    <source>
        <dbReference type="ARBA" id="ARBA00008047"/>
    </source>
</evidence>
<sequence length="124" mass="13629">MLHIPNTSVVYTAPTVSVGSTTRSLDPGVSQPPVFFESKSSANMKTIDQRVIALCLVLTLIAAVQVKAAPVAEDWATGLIHRAKRSLLWRWNMLKPMGASCREHSECGTKYCRKHTCTFSSYSS</sequence>
<dbReference type="GO" id="GO:0042742">
    <property type="term" value="P:defense response to bacterium"/>
    <property type="evidence" value="ECO:0007669"/>
    <property type="project" value="UniProtKB-KW"/>
</dbReference>
<comment type="subcellular location">
    <subcellularLocation>
        <location evidence="2">Secreted</location>
    </subcellularLocation>
</comment>
<reference evidence="11" key="1">
    <citation type="submission" date="2020-10" db="EMBL/GenBank/DDBJ databases">
        <title>Chromosome-scale genome assembly of the Allis shad, Alosa alosa.</title>
        <authorList>
            <person name="Margot Z."/>
            <person name="Christophe K."/>
            <person name="Cabau C."/>
            <person name="Louis A."/>
            <person name="Berthelot C."/>
            <person name="Parey E."/>
            <person name="Roest Crollius H."/>
            <person name="Montfort J."/>
            <person name="Robinson-Rechavi M."/>
            <person name="Bucao C."/>
            <person name="Bouchez O."/>
            <person name="Gislard M."/>
            <person name="Lluch J."/>
            <person name="Milhes M."/>
            <person name="Lampietro C."/>
            <person name="Lopez Roques C."/>
            <person name="Donnadieu C."/>
            <person name="Braasch I."/>
            <person name="Desvignes T."/>
            <person name="Postlethwait J."/>
            <person name="Bobe J."/>
            <person name="Guiguen Y."/>
        </authorList>
    </citation>
    <scope>NUCLEOTIDE SEQUENCE</scope>
    <source>
        <strain evidence="11">M-15738</strain>
        <tissue evidence="11">Blood</tissue>
    </source>
</reference>
<dbReference type="PANTHER" id="PTHR21007">
    <property type="entry name" value="LIVER EXPRESSED ANTIMICROBIAL PEPTIDE 2"/>
    <property type="match status" value="1"/>
</dbReference>
<dbReference type="GO" id="GO:0061844">
    <property type="term" value="P:antimicrobial humoral immune response mediated by antimicrobial peptide"/>
    <property type="evidence" value="ECO:0007669"/>
    <property type="project" value="TreeGrafter"/>
</dbReference>
<dbReference type="InterPro" id="IPR009955">
    <property type="entry name" value="LEAP-2"/>
</dbReference>
<comment type="caution">
    <text evidence="11">The sequence shown here is derived from an EMBL/GenBank/DDBJ whole genome shotgun (WGS) entry which is preliminary data.</text>
</comment>
<proteinExistence type="inferred from homology"/>
<keyword evidence="8" id="KW-0732">Signal</keyword>
<dbReference type="GO" id="GO:0005576">
    <property type="term" value="C:extracellular region"/>
    <property type="evidence" value="ECO:0007669"/>
    <property type="project" value="UniProtKB-SubCell"/>
</dbReference>
<dbReference type="AlphaFoldDB" id="A0AAV6GGT0"/>
<dbReference type="EMBL" id="JADWDJ010000012">
    <property type="protein sequence ID" value="KAG5272036.1"/>
    <property type="molecule type" value="Genomic_DNA"/>
</dbReference>
<dbReference type="Proteomes" id="UP000823561">
    <property type="component" value="Chromosome 12"/>
</dbReference>
<name>A0AAV6GGT0_9TELE</name>
<keyword evidence="9" id="KW-0044">Antibiotic</keyword>
<organism evidence="11 12">
    <name type="scientific">Alosa alosa</name>
    <name type="common">allis shad</name>
    <dbReference type="NCBI Taxonomy" id="278164"/>
    <lineage>
        <taxon>Eukaryota</taxon>
        <taxon>Metazoa</taxon>
        <taxon>Chordata</taxon>
        <taxon>Craniata</taxon>
        <taxon>Vertebrata</taxon>
        <taxon>Euteleostomi</taxon>
        <taxon>Actinopterygii</taxon>
        <taxon>Neopterygii</taxon>
        <taxon>Teleostei</taxon>
        <taxon>Clupei</taxon>
        <taxon>Clupeiformes</taxon>
        <taxon>Clupeoidei</taxon>
        <taxon>Clupeidae</taxon>
        <taxon>Alosa</taxon>
    </lineage>
</organism>
<evidence type="ECO:0000256" key="6">
    <source>
        <dbReference type="ARBA" id="ARBA00022529"/>
    </source>
</evidence>
<keyword evidence="5" id="KW-0964">Secreted</keyword>
<comment type="function">
    <text evidence="1">Has an antimicrobial activity.</text>
</comment>
<dbReference type="Pfam" id="PF07359">
    <property type="entry name" value="LEAP-2"/>
    <property type="match status" value="1"/>
</dbReference>
<evidence type="ECO:0000256" key="10">
    <source>
        <dbReference type="ARBA" id="ARBA00023157"/>
    </source>
</evidence>
<evidence type="ECO:0000256" key="2">
    <source>
        <dbReference type="ARBA" id="ARBA00004613"/>
    </source>
</evidence>